<proteinExistence type="predicted"/>
<evidence type="ECO:0000313" key="6">
    <source>
        <dbReference type="Proteomes" id="UP000301737"/>
    </source>
</evidence>
<dbReference type="GO" id="GO:0045944">
    <property type="term" value="P:positive regulation of transcription by RNA polymerase II"/>
    <property type="evidence" value="ECO:0007669"/>
    <property type="project" value="TreeGrafter"/>
</dbReference>
<dbReference type="AlphaFoldDB" id="A0A4C2EBX0"/>
<organism evidence="5 6">
    <name type="scientific">Zygosaccharomyces mellis</name>
    <dbReference type="NCBI Taxonomy" id="42258"/>
    <lineage>
        <taxon>Eukaryota</taxon>
        <taxon>Fungi</taxon>
        <taxon>Dikarya</taxon>
        <taxon>Ascomycota</taxon>
        <taxon>Saccharomycotina</taxon>
        <taxon>Saccharomycetes</taxon>
        <taxon>Saccharomycetales</taxon>
        <taxon>Saccharomycetaceae</taxon>
        <taxon>Zygosaccharomyces</taxon>
    </lineage>
</organism>
<evidence type="ECO:0000259" key="4">
    <source>
        <dbReference type="PROSITE" id="PS50048"/>
    </source>
</evidence>
<dbReference type="GO" id="GO:0008270">
    <property type="term" value="F:zinc ion binding"/>
    <property type="evidence" value="ECO:0007669"/>
    <property type="project" value="InterPro"/>
</dbReference>
<evidence type="ECO:0000256" key="1">
    <source>
        <dbReference type="ARBA" id="ARBA00004123"/>
    </source>
</evidence>
<dbReference type="OrthoDB" id="5229455at2759"/>
<gene>
    <name evidence="5" type="ORF">ZYGM_000503</name>
</gene>
<dbReference type="InterPro" id="IPR036864">
    <property type="entry name" value="Zn2-C6_fun-type_DNA-bd_sf"/>
</dbReference>
<sequence length="595" mass="68765">MSKNSKGFCSACLRNQLRCNRGKPKCDKCNERGTKCNYSFELKWGGRQYKDMKRSTGISNTKFCKDALLVKDKRLIASKGTRKVRQFLQFGQEKGSLLSSFEKRCKETEETDVQQEKKQQSKESAIFDNKKSPPLTSAEDDIVPLMQFIPMYVAPELIDLEFDKSSWEISTFFNLFINETSKFFVAFNSQAFPNPYRTVLPQMALLCPTLMKLIIAFGAKHRKMIAMVDEEANYPSLEENGWLSKDFESMGENLLNQALNELVEKLKTSKGRADIFTIAIILLLSSLGIFFNDDRGNWRTHYNGAKRIVFNELETDERPKESSIYDKKYSQPQLFVLRWFIYLDIVGPMSSGFFRSKSEEVPSPYFNFNRLYENNLGQSSMESLEDISPLNGMDMKLLSYLTSVSQLILRKKTSSINQGDHFQTSSEAICLDYKISNHLQKSEEQRDMIVKKLKALLDLSIENRLECYEILRTSNLIVGFTGILQLRRRIVEMAQDSELVTQILQKITDLVRTKITINSPALSCMSFCFFTVGCELVDDSMSTHRNVYRDRLMSLWKKGVPSVLQAVKVMEECWRLKKPWWIILEERDLDLCLAF</sequence>
<comment type="subcellular location">
    <subcellularLocation>
        <location evidence="1">Nucleus</location>
    </subcellularLocation>
</comment>
<dbReference type="Pfam" id="PF11951">
    <property type="entry name" value="Fungal_trans_2"/>
    <property type="match status" value="1"/>
</dbReference>
<feature type="domain" description="Zn(2)-C6 fungal-type" evidence="4">
    <location>
        <begin position="9"/>
        <end position="38"/>
    </location>
</feature>
<dbReference type="PANTHER" id="PTHR37534:SF43">
    <property type="entry name" value="FINGER DOMAIN PROTEIN, PUTATIVE (AFU_ORTHOLOGUE AFUA_1G01850)-RELATED"/>
    <property type="match status" value="1"/>
</dbReference>
<feature type="region of interest" description="Disordered" evidence="3">
    <location>
        <begin position="109"/>
        <end position="135"/>
    </location>
</feature>
<keyword evidence="2" id="KW-0539">Nucleus</keyword>
<keyword evidence="6" id="KW-1185">Reference proteome</keyword>
<dbReference type="GO" id="GO:0000981">
    <property type="term" value="F:DNA-binding transcription factor activity, RNA polymerase II-specific"/>
    <property type="evidence" value="ECO:0007669"/>
    <property type="project" value="InterPro"/>
</dbReference>
<reference evidence="5 6" key="1">
    <citation type="submission" date="2019-01" db="EMBL/GenBank/DDBJ databases">
        <title>Draft Genome Sequencing of Zygosaccharomyces mellis Ca-7.</title>
        <authorList>
            <person name="Shiwa Y."/>
            <person name="Kanesaki Y."/>
            <person name="Ishige T."/>
            <person name="Mura K."/>
            <person name="Hori T."/>
            <person name="Tamura T."/>
        </authorList>
    </citation>
    <scope>NUCLEOTIDE SEQUENCE [LARGE SCALE GENOMIC DNA]</scope>
    <source>
        <strain evidence="5 6">Ca-7</strain>
    </source>
</reference>
<dbReference type="InterPro" id="IPR021858">
    <property type="entry name" value="Fun_TF"/>
</dbReference>
<dbReference type="SUPFAM" id="SSF57701">
    <property type="entry name" value="Zn2/Cys6 DNA-binding domain"/>
    <property type="match status" value="1"/>
</dbReference>
<dbReference type="GO" id="GO:0000976">
    <property type="term" value="F:transcription cis-regulatory region binding"/>
    <property type="evidence" value="ECO:0007669"/>
    <property type="project" value="TreeGrafter"/>
</dbReference>
<feature type="compositionally biased region" description="Basic and acidic residues" evidence="3">
    <location>
        <begin position="109"/>
        <end position="121"/>
    </location>
</feature>
<dbReference type="PANTHER" id="PTHR37534">
    <property type="entry name" value="TRANSCRIPTIONAL ACTIVATOR PROTEIN UGA3"/>
    <property type="match status" value="1"/>
</dbReference>
<name>A0A4C2EBX0_9SACH</name>
<dbReference type="Gene3D" id="4.10.240.10">
    <property type="entry name" value="Zn(2)-C6 fungal-type DNA-binding domain"/>
    <property type="match status" value="1"/>
</dbReference>
<evidence type="ECO:0000256" key="3">
    <source>
        <dbReference type="SAM" id="MobiDB-lite"/>
    </source>
</evidence>
<dbReference type="CDD" id="cd00067">
    <property type="entry name" value="GAL4"/>
    <property type="match status" value="1"/>
</dbReference>
<comment type="caution">
    <text evidence="5">The sequence shown here is derived from an EMBL/GenBank/DDBJ whole genome shotgun (WGS) entry which is preliminary data.</text>
</comment>
<evidence type="ECO:0000313" key="5">
    <source>
        <dbReference type="EMBL" id="GCF01646.1"/>
    </source>
</evidence>
<dbReference type="GO" id="GO:0005634">
    <property type="term" value="C:nucleus"/>
    <property type="evidence" value="ECO:0007669"/>
    <property type="project" value="UniProtKB-SubCell"/>
</dbReference>
<accession>A0A4C2EBX0</accession>
<dbReference type="Proteomes" id="UP000301737">
    <property type="component" value="Unassembled WGS sequence"/>
</dbReference>
<dbReference type="EMBL" id="BIMX01000041">
    <property type="protein sequence ID" value="GCF01646.1"/>
    <property type="molecule type" value="Genomic_DNA"/>
</dbReference>
<dbReference type="Pfam" id="PF00172">
    <property type="entry name" value="Zn_clus"/>
    <property type="match status" value="1"/>
</dbReference>
<dbReference type="InterPro" id="IPR001138">
    <property type="entry name" value="Zn2Cys6_DnaBD"/>
</dbReference>
<protein>
    <recommendedName>
        <fullName evidence="4">Zn(2)-C6 fungal-type domain-containing protein</fullName>
    </recommendedName>
</protein>
<evidence type="ECO:0000256" key="2">
    <source>
        <dbReference type="ARBA" id="ARBA00023242"/>
    </source>
</evidence>
<dbReference type="PROSITE" id="PS50048">
    <property type="entry name" value="ZN2_CY6_FUNGAL_2"/>
    <property type="match status" value="1"/>
</dbReference>